<evidence type="ECO:0000256" key="1">
    <source>
        <dbReference type="ARBA" id="ARBA00004370"/>
    </source>
</evidence>
<keyword evidence="7" id="KW-1185">Reference proteome</keyword>
<dbReference type="GO" id="GO:0050852">
    <property type="term" value="P:T cell receptor signaling pathway"/>
    <property type="evidence" value="ECO:0007669"/>
    <property type="project" value="TreeGrafter"/>
</dbReference>
<reference evidence="6" key="2">
    <citation type="submission" date="2025-09" db="UniProtKB">
        <authorList>
            <consortium name="Ensembl"/>
        </authorList>
    </citation>
    <scope>IDENTIFICATION</scope>
</reference>
<evidence type="ECO:0000313" key="7">
    <source>
        <dbReference type="Proteomes" id="UP000261340"/>
    </source>
</evidence>
<dbReference type="PANTHER" id="PTHR24100">
    <property type="entry name" value="BUTYROPHILIN"/>
    <property type="match status" value="1"/>
</dbReference>
<feature type="chain" id="PRO_5018791499" description="Ig-like domain-containing protein" evidence="4">
    <location>
        <begin position="21"/>
        <end position="152"/>
    </location>
</feature>
<sequence length="152" mass="16887">IYYSQTILCLSCMNPMLTLALVLFTGSAASVDTVLKIVATAGETVLLPCITTASNDVPPVEWTKQGTHSSSVIAFLYRDGCETFEMKDPVFRYKTNLIMHELHHGNLSMLMSNVQPNDSGIYQCVIPNKKKQVITTLELWTISCEHLGEVIF</sequence>
<dbReference type="InterPro" id="IPR003599">
    <property type="entry name" value="Ig_sub"/>
</dbReference>
<dbReference type="Gene3D" id="2.60.40.10">
    <property type="entry name" value="Immunoglobulins"/>
    <property type="match status" value="1"/>
</dbReference>
<dbReference type="GO" id="GO:0009897">
    <property type="term" value="C:external side of plasma membrane"/>
    <property type="evidence" value="ECO:0007669"/>
    <property type="project" value="TreeGrafter"/>
</dbReference>
<evidence type="ECO:0000256" key="3">
    <source>
        <dbReference type="ARBA" id="ARBA00023319"/>
    </source>
</evidence>
<organism evidence="6 7">
    <name type="scientific">Amphilophus citrinellus</name>
    <name type="common">Midas cichlid</name>
    <name type="synonym">Cichlasoma citrinellum</name>
    <dbReference type="NCBI Taxonomy" id="61819"/>
    <lineage>
        <taxon>Eukaryota</taxon>
        <taxon>Metazoa</taxon>
        <taxon>Chordata</taxon>
        <taxon>Craniata</taxon>
        <taxon>Vertebrata</taxon>
        <taxon>Euteleostomi</taxon>
        <taxon>Actinopterygii</taxon>
        <taxon>Neopterygii</taxon>
        <taxon>Teleostei</taxon>
        <taxon>Neoteleostei</taxon>
        <taxon>Acanthomorphata</taxon>
        <taxon>Ovalentaria</taxon>
        <taxon>Cichlomorphae</taxon>
        <taxon>Cichliformes</taxon>
        <taxon>Cichlidae</taxon>
        <taxon>New World cichlids</taxon>
        <taxon>Cichlasomatinae</taxon>
        <taxon>Heroini</taxon>
        <taxon>Amphilophus</taxon>
    </lineage>
</organism>
<dbReference type="InterPro" id="IPR013106">
    <property type="entry name" value="Ig_V-set"/>
</dbReference>
<name>A0A3Q0TCR8_AMPCI</name>
<dbReference type="GeneTree" id="ENSGT01120000272287"/>
<dbReference type="GO" id="GO:0001817">
    <property type="term" value="P:regulation of cytokine production"/>
    <property type="evidence" value="ECO:0007669"/>
    <property type="project" value="TreeGrafter"/>
</dbReference>
<dbReference type="STRING" id="61819.ENSACIP00000029916"/>
<keyword evidence="4" id="KW-0732">Signal</keyword>
<keyword evidence="2" id="KW-0472">Membrane</keyword>
<dbReference type="InterPro" id="IPR036179">
    <property type="entry name" value="Ig-like_dom_sf"/>
</dbReference>
<dbReference type="SMART" id="SM00409">
    <property type="entry name" value="IG"/>
    <property type="match status" value="1"/>
</dbReference>
<proteinExistence type="predicted"/>
<dbReference type="Proteomes" id="UP000261340">
    <property type="component" value="Unplaced"/>
</dbReference>
<accession>A0A3Q0TCR8</accession>
<feature type="signal peptide" evidence="4">
    <location>
        <begin position="1"/>
        <end position="20"/>
    </location>
</feature>
<dbReference type="SUPFAM" id="SSF48726">
    <property type="entry name" value="Immunoglobulin"/>
    <property type="match status" value="1"/>
</dbReference>
<evidence type="ECO:0000259" key="5">
    <source>
        <dbReference type="PROSITE" id="PS50835"/>
    </source>
</evidence>
<dbReference type="InterPro" id="IPR050504">
    <property type="entry name" value="IgSF_BTN/MOG"/>
</dbReference>
<dbReference type="AlphaFoldDB" id="A0A3Q0TCR8"/>
<dbReference type="InterPro" id="IPR003598">
    <property type="entry name" value="Ig_sub2"/>
</dbReference>
<dbReference type="SMART" id="SM00408">
    <property type="entry name" value="IGc2"/>
    <property type="match status" value="1"/>
</dbReference>
<evidence type="ECO:0000256" key="2">
    <source>
        <dbReference type="ARBA" id="ARBA00023136"/>
    </source>
</evidence>
<evidence type="ECO:0000313" key="6">
    <source>
        <dbReference type="Ensembl" id="ENSACIP00000029916.1"/>
    </source>
</evidence>
<dbReference type="GO" id="GO:0005102">
    <property type="term" value="F:signaling receptor binding"/>
    <property type="evidence" value="ECO:0007669"/>
    <property type="project" value="TreeGrafter"/>
</dbReference>
<dbReference type="PROSITE" id="PS50835">
    <property type="entry name" value="IG_LIKE"/>
    <property type="match status" value="1"/>
</dbReference>
<keyword evidence="3" id="KW-0393">Immunoglobulin domain</keyword>
<dbReference type="InterPro" id="IPR007110">
    <property type="entry name" value="Ig-like_dom"/>
</dbReference>
<dbReference type="InterPro" id="IPR013783">
    <property type="entry name" value="Ig-like_fold"/>
</dbReference>
<reference evidence="6" key="1">
    <citation type="submission" date="2025-08" db="UniProtKB">
        <authorList>
            <consortium name="Ensembl"/>
        </authorList>
    </citation>
    <scope>IDENTIFICATION</scope>
</reference>
<dbReference type="Ensembl" id="ENSACIT00000030701.1">
    <property type="protein sequence ID" value="ENSACIP00000029916.1"/>
    <property type="gene ID" value="ENSACIG00000023154.1"/>
</dbReference>
<dbReference type="OMA" id="LELWTIS"/>
<dbReference type="PANTHER" id="PTHR24100:SF151">
    <property type="entry name" value="ICOS LIGAND"/>
    <property type="match status" value="1"/>
</dbReference>
<protein>
    <recommendedName>
        <fullName evidence="5">Ig-like domain-containing protein</fullName>
    </recommendedName>
</protein>
<feature type="domain" description="Ig-like" evidence="5">
    <location>
        <begin position="15"/>
        <end position="135"/>
    </location>
</feature>
<dbReference type="Pfam" id="PF07686">
    <property type="entry name" value="V-set"/>
    <property type="match status" value="1"/>
</dbReference>
<evidence type="ECO:0000256" key="4">
    <source>
        <dbReference type="SAM" id="SignalP"/>
    </source>
</evidence>
<comment type="subcellular location">
    <subcellularLocation>
        <location evidence="1">Membrane</location>
    </subcellularLocation>
</comment>